<feature type="chain" id="PRO_5016293876" description="Leucine-rich repeat-containing N-terminal plant-type domain-containing protein" evidence="1">
    <location>
        <begin position="26"/>
        <end position="118"/>
    </location>
</feature>
<dbReference type="Proteomes" id="UP000249390">
    <property type="component" value="Unassembled WGS sequence"/>
</dbReference>
<dbReference type="PANTHER" id="PTHR48010:SF58">
    <property type="entry name" value="RECEPTOR PROTEIN KINASE-LIKE PROTEIN ZAR1"/>
    <property type="match status" value="1"/>
</dbReference>
<evidence type="ECO:0000313" key="2">
    <source>
        <dbReference type="EMBL" id="RAL51531.1"/>
    </source>
</evidence>
<evidence type="ECO:0000313" key="3">
    <source>
        <dbReference type="Proteomes" id="UP000249390"/>
    </source>
</evidence>
<proteinExistence type="predicted"/>
<evidence type="ECO:0000256" key="1">
    <source>
        <dbReference type="SAM" id="SignalP"/>
    </source>
</evidence>
<keyword evidence="1" id="KW-0732">Signal</keyword>
<dbReference type="PANTHER" id="PTHR48010">
    <property type="entry name" value="OS05G0588300 PROTEIN"/>
    <property type="match status" value="1"/>
</dbReference>
<name>A0A328E525_9ASTE</name>
<evidence type="ECO:0008006" key="4">
    <source>
        <dbReference type="Google" id="ProtNLM"/>
    </source>
</evidence>
<keyword evidence="3" id="KW-1185">Reference proteome</keyword>
<sequence length="118" mass="13294">MATQFKWLCINASIFMSILSLQARAHINDLEGMITNSERDVQSLQQPITTRGLRAVTLCGESWTGVRCSGSSVIDIKLKRLNLTGTLRLQLSNLRNLEFLDLSYNKVQGEIPFDLPRI</sequence>
<organism evidence="2 3">
    <name type="scientific">Cuscuta australis</name>
    <dbReference type="NCBI Taxonomy" id="267555"/>
    <lineage>
        <taxon>Eukaryota</taxon>
        <taxon>Viridiplantae</taxon>
        <taxon>Streptophyta</taxon>
        <taxon>Embryophyta</taxon>
        <taxon>Tracheophyta</taxon>
        <taxon>Spermatophyta</taxon>
        <taxon>Magnoliopsida</taxon>
        <taxon>eudicotyledons</taxon>
        <taxon>Gunneridae</taxon>
        <taxon>Pentapetalae</taxon>
        <taxon>asterids</taxon>
        <taxon>lamiids</taxon>
        <taxon>Solanales</taxon>
        <taxon>Convolvulaceae</taxon>
        <taxon>Cuscuteae</taxon>
        <taxon>Cuscuta</taxon>
        <taxon>Cuscuta subgen. Grammica</taxon>
        <taxon>Cuscuta sect. Cleistogrammica</taxon>
    </lineage>
</organism>
<dbReference type="SUPFAM" id="SSF52058">
    <property type="entry name" value="L domain-like"/>
    <property type="match status" value="1"/>
</dbReference>
<dbReference type="AlphaFoldDB" id="A0A328E525"/>
<dbReference type="Gene3D" id="3.80.10.10">
    <property type="entry name" value="Ribonuclease Inhibitor"/>
    <property type="match status" value="1"/>
</dbReference>
<dbReference type="InterPro" id="IPR032675">
    <property type="entry name" value="LRR_dom_sf"/>
</dbReference>
<protein>
    <recommendedName>
        <fullName evidence="4">Leucine-rich repeat-containing N-terminal plant-type domain-containing protein</fullName>
    </recommendedName>
</protein>
<comment type="caution">
    <text evidence="2">The sequence shown here is derived from an EMBL/GenBank/DDBJ whole genome shotgun (WGS) entry which is preliminary data.</text>
</comment>
<accession>A0A328E525</accession>
<reference evidence="2 3" key="1">
    <citation type="submission" date="2018-06" db="EMBL/GenBank/DDBJ databases">
        <title>The Genome of Cuscuta australis (Dodder) Provides Insight into the Evolution of Plant Parasitism.</title>
        <authorList>
            <person name="Liu H."/>
        </authorList>
    </citation>
    <scope>NUCLEOTIDE SEQUENCE [LARGE SCALE GENOMIC DNA]</scope>
    <source>
        <strain evidence="3">cv. Yunnan</strain>
        <tissue evidence="2">Vines</tissue>
    </source>
</reference>
<gene>
    <name evidence="2" type="ORF">DM860_011033</name>
</gene>
<dbReference type="EMBL" id="NQVE01000050">
    <property type="protein sequence ID" value="RAL51531.1"/>
    <property type="molecule type" value="Genomic_DNA"/>
</dbReference>
<feature type="signal peptide" evidence="1">
    <location>
        <begin position="1"/>
        <end position="25"/>
    </location>
</feature>
<dbReference type="InterPro" id="IPR050994">
    <property type="entry name" value="At_inactive_RLKs"/>
</dbReference>